<gene>
    <name evidence="2" type="ORF">A2W32_01590</name>
</gene>
<dbReference type="PANTHER" id="PTHR34039">
    <property type="entry name" value="UPF0102 PROTEIN YRAN"/>
    <property type="match status" value="1"/>
</dbReference>
<dbReference type="GO" id="GO:0003676">
    <property type="term" value="F:nucleic acid binding"/>
    <property type="evidence" value="ECO:0007669"/>
    <property type="project" value="InterPro"/>
</dbReference>
<dbReference type="InterPro" id="IPR011335">
    <property type="entry name" value="Restrct_endonuc-II-like"/>
</dbReference>
<dbReference type="Proteomes" id="UP000177371">
    <property type="component" value="Unassembled WGS sequence"/>
</dbReference>
<dbReference type="STRING" id="1802610.A2W32_01590"/>
<dbReference type="EMBL" id="MEUT01000074">
    <property type="protein sequence ID" value="OGC48148.1"/>
    <property type="molecule type" value="Genomic_DNA"/>
</dbReference>
<name>A0A1F4UT75_UNCKA</name>
<dbReference type="Gene3D" id="3.40.1350.10">
    <property type="match status" value="1"/>
</dbReference>
<evidence type="ECO:0000256" key="1">
    <source>
        <dbReference type="ARBA" id="ARBA00006738"/>
    </source>
</evidence>
<dbReference type="InterPro" id="IPR011856">
    <property type="entry name" value="tRNA_endonuc-like_dom_sf"/>
</dbReference>
<dbReference type="AlphaFoldDB" id="A0A1F4UT75"/>
<comment type="similarity">
    <text evidence="1">Belongs to the UPF0102 family.</text>
</comment>
<dbReference type="InterPro" id="IPR003509">
    <property type="entry name" value="UPF0102_YraN-like"/>
</dbReference>
<comment type="caution">
    <text evidence="2">The sequence shown here is derived from an EMBL/GenBank/DDBJ whole genome shotgun (WGS) entry which is preliminary data.</text>
</comment>
<dbReference type="SUPFAM" id="SSF52980">
    <property type="entry name" value="Restriction endonuclease-like"/>
    <property type="match status" value="1"/>
</dbReference>
<accession>A0A1F4UT75</accession>
<evidence type="ECO:0000313" key="3">
    <source>
        <dbReference type="Proteomes" id="UP000177371"/>
    </source>
</evidence>
<organism evidence="2 3">
    <name type="scientific">candidate division WWE3 bacterium RBG_16_37_10</name>
    <dbReference type="NCBI Taxonomy" id="1802610"/>
    <lineage>
        <taxon>Bacteria</taxon>
        <taxon>Katanobacteria</taxon>
    </lineage>
</organism>
<evidence type="ECO:0000313" key="2">
    <source>
        <dbReference type="EMBL" id="OGC48148.1"/>
    </source>
</evidence>
<reference evidence="2 3" key="1">
    <citation type="journal article" date="2016" name="Nat. Commun.">
        <title>Thousands of microbial genomes shed light on interconnected biogeochemical processes in an aquifer system.</title>
        <authorList>
            <person name="Anantharaman K."/>
            <person name="Brown C.T."/>
            <person name="Hug L.A."/>
            <person name="Sharon I."/>
            <person name="Castelle C.J."/>
            <person name="Probst A.J."/>
            <person name="Thomas B.C."/>
            <person name="Singh A."/>
            <person name="Wilkins M.J."/>
            <person name="Karaoz U."/>
            <person name="Brodie E.L."/>
            <person name="Williams K.H."/>
            <person name="Hubbard S.S."/>
            <person name="Banfield J.F."/>
        </authorList>
    </citation>
    <scope>NUCLEOTIDE SEQUENCE [LARGE SCALE GENOMIC DNA]</scope>
</reference>
<dbReference type="PANTHER" id="PTHR34039:SF1">
    <property type="entry name" value="UPF0102 PROTEIN YRAN"/>
    <property type="match status" value="1"/>
</dbReference>
<protein>
    <submittedName>
        <fullName evidence="2">Uncharacterized protein</fullName>
    </submittedName>
</protein>
<proteinExistence type="inferred from homology"/>
<sequence>MNLRKKGSKYEIIAVEYFKRLNYGLVVLNWCCRWGEIDIILSYKDEIVFVEVKFRNHDNFDINEVFTLKKKNSLKRSIFIYLKENNLFENRWRLDLFYITCSGSNKSRFIFRHFKNILL</sequence>
<dbReference type="Pfam" id="PF02021">
    <property type="entry name" value="UPF0102"/>
    <property type="match status" value="1"/>
</dbReference>